<dbReference type="InterPro" id="IPR002052">
    <property type="entry name" value="DNA_methylase_N6_adenine_CS"/>
</dbReference>
<dbReference type="Pfam" id="PF01555">
    <property type="entry name" value="N6_N4_Mtase"/>
    <property type="match status" value="1"/>
</dbReference>
<evidence type="ECO:0000256" key="3">
    <source>
        <dbReference type="ARBA" id="ARBA00022679"/>
    </source>
</evidence>
<evidence type="ECO:0000313" key="6">
    <source>
        <dbReference type="Proteomes" id="UP000006247"/>
    </source>
</evidence>
<proteinExistence type="inferred from homology"/>
<feature type="domain" description="DNA methylase N-4/N-6" evidence="4">
    <location>
        <begin position="110"/>
        <end position="257"/>
    </location>
</feature>
<evidence type="ECO:0000259" key="4">
    <source>
        <dbReference type="Pfam" id="PF01555"/>
    </source>
</evidence>
<keyword evidence="2" id="KW-0489">Methyltransferase</keyword>
<dbReference type="GO" id="GO:0003677">
    <property type="term" value="F:DNA binding"/>
    <property type="evidence" value="ECO:0007669"/>
    <property type="project" value="InterPro"/>
</dbReference>
<evidence type="ECO:0000256" key="2">
    <source>
        <dbReference type="ARBA" id="ARBA00022603"/>
    </source>
</evidence>
<dbReference type="GO" id="GO:0008170">
    <property type="term" value="F:N-methyltransferase activity"/>
    <property type="evidence" value="ECO:0007669"/>
    <property type="project" value="InterPro"/>
</dbReference>
<dbReference type="PROSITE" id="PS00092">
    <property type="entry name" value="N6_MTASE"/>
    <property type="match status" value="1"/>
</dbReference>
<reference evidence="5 6" key="1">
    <citation type="submission" date="2009-01" db="EMBL/GenBank/DDBJ databases">
        <authorList>
            <person name="Fulton L."/>
            <person name="Clifton S."/>
            <person name="Chinwalla A.T."/>
            <person name="Mitreva M."/>
            <person name="Sodergren E."/>
            <person name="Weinstock G."/>
            <person name="Clifton S."/>
            <person name="Dooling D.J."/>
            <person name="Fulton B."/>
            <person name="Minx P."/>
            <person name="Pepin K.H."/>
            <person name="Johnson M."/>
            <person name="Bhonagiri V."/>
            <person name="Nash W.E."/>
            <person name="Mardis E.R."/>
            <person name="Wilson R.K."/>
        </authorList>
    </citation>
    <scope>NUCLEOTIDE SEQUENCE [LARGE SCALE GENOMIC DNA]</scope>
    <source>
        <strain evidence="5 6">ATCC 33806</strain>
    </source>
</reference>
<dbReference type="InterPro" id="IPR029063">
    <property type="entry name" value="SAM-dependent_MTases_sf"/>
</dbReference>
<comment type="caution">
    <text evidence="5">The sequence shown here is derived from an EMBL/GenBank/DDBJ whole genome shotgun (WGS) entry which is preliminary data.</text>
</comment>
<organism evidence="5 6">
    <name type="scientific">Corynebacterium matruchotii ATCC 33806</name>
    <dbReference type="NCBI Taxonomy" id="566549"/>
    <lineage>
        <taxon>Bacteria</taxon>
        <taxon>Bacillati</taxon>
        <taxon>Actinomycetota</taxon>
        <taxon>Actinomycetes</taxon>
        <taxon>Mycobacteriales</taxon>
        <taxon>Corynebacteriaceae</taxon>
        <taxon>Corynebacterium</taxon>
    </lineage>
</organism>
<sequence>MAQSQQETHPVLDIFGVEVAETPSKNKSQRTQGGETRSDVIFSSYQSGNSDVFPNILALHVPEGATIADVTYGKGVFWRNINLDNYTLLATDLATGVDCRDLPYDDASLDAVVLDPPYMEGLLRANKTSSAGTGTHAGFRDYYSNGTESTLPGDNGTPPSKWHAAVTDLYFRAGREAWRVLKDNGVLIVKCQDEVSANKQWLTHVEIINEYANYGFYAKDLFVVTRTNKAGISRVKKQVHARKNHSYFLVFIKPRPKRRH</sequence>
<comment type="similarity">
    <text evidence="1">Belongs to the N(4)/N(6)-methyltransferase family.</text>
</comment>
<keyword evidence="3" id="KW-0808">Transferase</keyword>
<dbReference type="RefSeq" id="WP_005522979.1">
    <property type="nucleotide sequence ID" value="NZ_EQ973332.1"/>
</dbReference>
<dbReference type="REBASE" id="24880">
    <property type="entry name" value="M.CmaGORF2672P"/>
</dbReference>
<dbReference type="HOGENOM" id="CLU_1033085_0_0_11"/>
<dbReference type="EMBL" id="ACEB01000046">
    <property type="protein sequence ID" value="EEG25746.1"/>
    <property type="molecule type" value="Genomic_DNA"/>
</dbReference>
<gene>
    <name evidence="5" type="ORF">CORMATOL_02672</name>
</gene>
<name>C0E6N6_9CORY</name>
<evidence type="ECO:0000256" key="1">
    <source>
        <dbReference type="ARBA" id="ARBA00006594"/>
    </source>
</evidence>
<accession>C0E6N6</accession>
<dbReference type="Proteomes" id="UP000006247">
    <property type="component" value="Unassembled WGS sequence"/>
</dbReference>
<dbReference type="GO" id="GO:0032259">
    <property type="term" value="P:methylation"/>
    <property type="evidence" value="ECO:0007669"/>
    <property type="project" value="UniProtKB-KW"/>
</dbReference>
<dbReference type="SUPFAM" id="SSF53335">
    <property type="entry name" value="S-adenosyl-L-methionine-dependent methyltransferases"/>
    <property type="match status" value="1"/>
</dbReference>
<dbReference type="Gene3D" id="3.40.50.150">
    <property type="entry name" value="Vaccinia Virus protein VP39"/>
    <property type="match status" value="1"/>
</dbReference>
<evidence type="ECO:0000313" key="5">
    <source>
        <dbReference type="EMBL" id="EEG25746.1"/>
    </source>
</evidence>
<dbReference type="InterPro" id="IPR002941">
    <property type="entry name" value="DNA_methylase_N4/N6"/>
</dbReference>
<dbReference type="AlphaFoldDB" id="C0E6N6"/>
<protein>
    <recommendedName>
        <fullName evidence="4">DNA methylase N-4/N-6 domain-containing protein</fullName>
    </recommendedName>
</protein>